<comment type="caution">
    <text evidence="2">The sequence shown here is derived from an EMBL/GenBank/DDBJ whole genome shotgun (WGS) entry which is preliminary data.</text>
</comment>
<dbReference type="Proteomes" id="UP000315471">
    <property type="component" value="Unassembled WGS sequence"/>
</dbReference>
<dbReference type="AlphaFoldDB" id="A0A5C6DV47"/>
<sequence length="160" mass="18205">MQPVFTLELPIGAEAVIRTIRERIRSSDSLRFAKAAGHCAEFSVDPKEKRFWSPHLSVTLSDTEQGSQLYGRFSPRPEIWTFFMFIYFFMACLIFGGGVLGYCQWFMEQTPWALVLIPVSFIVIALLHLASLVGQSLSHDQMEALRRQLDQSIENVADNS</sequence>
<name>A0A5C6DV47_9BACT</name>
<proteinExistence type="predicted"/>
<keyword evidence="1" id="KW-0472">Membrane</keyword>
<keyword evidence="1" id="KW-1133">Transmembrane helix</keyword>
<feature type="transmembrane region" description="Helical" evidence="1">
    <location>
        <begin position="79"/>
        <end position="100"/>
    </location>
</feature>
<organism evidence="2 3">
    <name type="scientific">Novipirellula aureliae</name>
    <dbReference type="NCBI Taxonomy" id="2527966"/>
    <lineage>
        <taxon>Bacteria</taxon>
        <taxon>Pseudomonadati</taxon>
        <taxon>Planctomycetota</taxon>
        <taxon>Planctomycetia</taxon>
        <taxon>Pirellulales</taxon>
        <taxon>Pirellulaceae</taxon>
        <taxon>Novipirellula</taxon>
    </lineage>
</organism>
<accession>A0A5C6DV47</accession>
<protein>
    <submittedName>
        <fullName evidence="2">Uncharacterized protein</fullName>
    </submittedName>
</protein>
<evidence type="ECO:0000256" key="1">
    <source>
        <dbReference type="SAM" id="Phobius"/>
    </source>
</evidence>
<dbReference type="EMBL" id="SJPY01000004">
    <property type="protein sequence ID" value="TWU41253.1"/>
    <property type="molecule type" value="Genomic_DNA"/>
</dbReference>
<feature type="transmembrane region" description="Helical" evidence="1">
    <location>
        <begin position="112"/>
        <end position="133"/>
    </location>
</feature>
<gene>
    <name evidence="2" type="ORF">Q31b_26920</name>
</gene>
<keyword evidence="3" id="KW-1185">Reference proteome</keyword>
<evidence type="ECO:0000313" key="2">
    <source>
        <dbReference type="EMBL" id="TWU41253.1"/>
    </source>
</evidence>
<keyword evidence="1" id="KW-0812">Transmembrane</keyword>
<dbReference type="OrthoDB" id="264029at2"/>
<reference evidence="2 3" key="1">
    <citation type="submission" date="2019-02" db="EMBL/GenBank/DDBJ databases">
        <title>Deep-cultivation of Planctomycetes and their phenomic and genomic characterization uncovers novel biology.</title>
        <authorList>
            <person name="Wiegand S."/>
            <person name="Jogler M."/>
            <person name="Boedeker C."/>
            <person name="Pinto D."/>
            <person name="Vollmers J."/>
            <person name="Rivas-Marin E."/>
            <person name="Kohn T."/>
            <person name="Peeters S.H."/>
            <person name="Heuer A."/>
            <person name="Rast P."/>
            <person name="Oberbeckmann S."/>
            <person name="Bunk B."/>
            <person name="Jeske O."/>
            <person name="Meyerdierks A."/>
            <person name="Storesund J.E."/>
            <person name="Kallscheuer N."/>
            <person name="Luecker S."/>
            <person name="Lage O.M."/>
            <person name="Pohl T."/>
            <person name="Merkel B.J."/>
            <person name="Hornburger P."/>
            <person name="Mueller R.-W."/>
            <person name="Bruemmer F."/>
            <person name="Labrenz M."/>
            <person name="Spormann A.M."/>
            <person name="Op Den Camp H."/>
            <person name="Overmann J."/>
            <person name="Amann R."/>
            <person name="Jetten M.S.M."/>
            <person name="Mascher T."/>
            <person name="Medema M.H."/>
            <person name="Devos D.P."/>
            <person name="Kaster A.-K."/>
            <person name="Ovreas L."/>
            <person name="Rohde M."/>
            <person name="Galperin M.Y."/>
            <person name="Jogler C."/>
        </authorList>
    </citation>
    <scope>NUCLEOTIDE SEQUENCE [LARGE SCALE GENOMIC DNA]</scope>
    <source>
        <strain evidence="2 3">Q31b</strain>
    </source>
</reference>
<evidence type="ECO:0000313" key="3">
    <source>
        <dbReference type="Proteomes" id="UP000315471"/>
    </source>
</evidence>